<evidence type="ECO:0000313" key="1">
    <source>
        <dbReference type="EMBL" id="KPQ36822.1"/>
    </source>
</evidence>
<dbReference type="STRING" id="1666911.HLUCCA11_04850"/>
<sequence length="353" mass="38622">MNSRLTKLSAVILLTVGVIVLLSPLNSQWLNWYLAFNSTLLKLIVDLTRVSLIALLLAGLLSPFESLGWWAGWYGDGIETHIPATIPMNLSAKSSSLPQPSRYIIYLDGISQSSADYPKRVQNFLNTLAAALPSDMVFIQDIMAYSALNRPLTIQRPFARVWRGINHIETWNANSPLDIFVNLRNTFQVAVSTDNRYGPVFNRGTAQVILNSLRQRGYQPGEPITLIGYSGGAQVALGAVTYLKYALDAPIEVISISGVVSGNNGVALIDRLYHLKGDRDLLAQLGAIMFPKRWPIMSWSSWNLAKVEGRVQLISLGPVSHSGPSGPIDPVATLPNGNSHLGQTMDIVMSILT</sequence>
<evidence type="ECO:0000313" key="2">
    <source>
        <dbReference type="Proteomes" id="UP000050465"/>
    </source>
</evidence>
<organism evidence="1 2">
    <name type="scientific">Phormidesmis priestleyi Ana</name>
    <dbReference type="NCBI Taxonomy" id="1666911"/>
    <lineage>
        <taxon>Bacteria</taxon>
        <taxon>Bacillati</taxon>
        <taxon>Cyanobacteriota</taxon>
        <taxon>Cyanophyceae</taxon>
        <taxon>Leptolyngbyales</taxon>
        <taxon>Leptolyngbyaceae</taxon>
        <taxon>Phormidesmis</taxon>
    </lineage>
</organism>
<dbReference type="Proteomes" id="UP000050465">
    <property type="component" value="Unassembled WGS sequence"/>
</dbReference>
<protein>
    <submittedName>
        <fullName evidence="1">Thioesterase domain</fullName>
    </submittedName>
</protein>
<dbReference type="SUPFAM" id="SSF53474">
    <property type="entry name" value="alpha/beta-Hydrolases"/>
    <property type="match status" value="1"/>
</dbReference>
<comment type="caution">
    <text evidence="1">The sequence shown here is derived from an EMBL/GenBank/DDBJ whole genome shotgun (WGS) entry which is preliminary data.</text>
</comment>
<reference evidence="1 2" key="1">
    <citation type="submission" date="2015-09" db="EMBL/GenBank/DDBJ databases">
        <title>Identification and resolution of microdiversity through metagenomic sequencing of parallel consortia.</title>
        <authorList>
            <person name="Nelson W.C."/>
            <person name="Romine M.F."/>
            <person name="Lindemann S.R."/>
        </authorList>
    </citation>
    <scope>NUCLEOTIDE SEQUENCE [LARGE SCALE GENOMIC DNA]</scope>
    <source>
        <strain evidence="1">Ana</strain>
    </source>
</reference>
<dbReference type="InterPro" id="IPR029058">
    <property type="entry name" value="AB_hydrolase_fold"/>
</dbReference>
<gene>
    <name evidence="1" type="ORF">HLUCCA11_04850</name>
</gene>
<dbReference type="PATRIC" id="fig|1666911.3.peg.2983"/>
<accession>A0A0P8BS28</accession>
<name>A0A0P8BS28_9CYAN</name>
<dbReference type="EMBL" id="LJZR01000004">
    <property type="protein sequence ID" value="KPQ36822.1"/>
    <property type="molecule type" value="Genomic_DNA"/>
</dbReference>
<proteinExistence type="predicted"/>
<dbReference type="AlphaFoldDB" id="A0A0P8BS28"/>